<gene>
    <name evidence="3" type="ORF">DFH07DRAFT_968753</name>
</gene>
<feature type="transmembrane region" description="Helical" evidence="2">
    <location>
        <begin position="37"/>
        <end position="55"/>
    </location>
</feature>
<keyword evidence="4" id="KW-1185">Reference proteome</keyword>
<organism evidence="3 4">
    <name type="scientific">Mycena maculata</name>
    <dbReference type="NCBI Taxonomy" id="230809"/>
    <lineage>
        <taxon>Eukaryota</taxon>
        <taxon>Fungi</taxon>
        <taxon>Dikarya</taxon>
        <taxon>Basidiomycota</taxon>
        <taxon>Agaricomycotina</taxon>
        <taxon>Agaricomycetes</taxon>
        <taxon>Agaricomycetidae</taxon>
        <taxon>Agaricales</taxon>
        <taxon>Marasmiineae</taxon>
        <taxon>Mycenaceae</taxon>
        <taxon>Mycena</taxon>
    </lineage>
</organism>
<dbReference type="Proteomes" id="UP001215280">
    <property type="component" value="Unassembled WGS sequence"/>
</dbReference>
<keyword evidence="2" id="KW-0472">Membrane</keyword>
<reference evidence="3" key="1">
    <citation type="submission" date="2023-03" db="EMBL/GenBank/DDBJ databases">
        <title>Massive genome expansion in bonnet fungi (Mycena s.s.) driven by repeated elements and novel gene families across ecological guilds.</title>
        <authorList>
            <consortium name="Lawrence Berkeley National Laboratory"/>
            <person name="Harder C.B."/>
            <person name="Miyauchi S."/>
            <person name="Viragh M."/>
            <person name="Kuo A."/>
            <person name="Thoen E."/>
            <person name="Andreopoulos B."/>
            <person name="Lu D."/>
            <person name="Skrede I."/>
            <person name="Drula E."/>
            <person name="Henrissat B."/>
            <person name="Morin E."/>
            <person name="Kohler A."/>
            <person name="Barry K."/>
            <person name="LaButti K."/>
            <person name="Morin E."/>
            <person name="Salamov A."/>
            <person name="Lipzen A."/>
            <person name="Mereny Z."/>
            <person name="Hegedus B."/>
            <person name="Baldrian P."/>
            <person name="Stursova M."/>
            <person name="Weitz H."/>
            <person name="Taylor A."/>
            <person name="Grigoriev I.V."/>
            <person name="Nagy L.G."/>
            <person name="Martin F."/>
            <person name="Kauserud H."/>
        </authorList>
    </citation>
    <scope>NUCLEOTIDE SEQUENCE</scope>
    <source>
        <strain evidence="3">CBHHK188m</strain>
    </source>
</reference>
<feature type="region of interest" description="Disordered" evidence="1">
    <location>
        <begin position="88"/>
        <end position="108"/>
    </location>
</feature>
<keyword evidence="2" id="KW-1133">Transmembrane helix</keyword>
<feature type="transmembrane region" description="Helical" evidence="2">
    <location>
        <begin position="6"/>
        <end position="25"/>
    </location>
</feature>
<proteinExistence type="predicted"/>
<evidence type="ECO:0000256" key="1">
    <source>
        <dbReference type="SAM" id="MobiDB-lite"/>
    </source>
</evidence>
<evidence type="ECO:0000313" key="3">
    <source>
        <dbReference type="EMBL" id="KAJ7731428.1"/>
    </source>
</evidence>
<name>A0AAD7MSN4_9AGAR</name>
<evidence type="ECO:0000256" key="2">
    <source>
        <dbReference type="SAM" id="Phobius"/>
    </source>
</evidence>
<protein>
    <submittedName>
        <fullName evidence="3">Uncharacterized protein</fullName>
    </submittedName>
</protein>
<dbReference type="EMBL" id="JARJLG010000183">
    <property type="protein sequence ID" value="KAJ7731428.1"/>
    <property type="molecule type" value="Genomic_DNA"/>
</dbReference>
<comment type="caution">
    <text evidence="3">The sequence shown here is derived from an EMBL/GenBank/DDBJ whole genome shotgun (WGS) entry which is preliminary data.</text>
</comment>
<accession>A0AAD7MSN4</accession>
<keyword evidence="2" id="KW-0812">Transmembrane</keyword>
<sequence>MVVVVIIMESAVLQTIFTILTLISFQTHLTVQIFSMLLRPVVAGLFTVSIHAWIATRSARDSQRKTASGHLVSLQFQDTGMVTVRRVGYEERDPTPPNSTEYPYPAATGRAHSLNSVSVNSNW</sequence>
<evidence type="ECO:0000313" key="4">
    <source>
        <dbReference type="Proteomes" id="UP001215280"/>
    </source>
</evidence>
<dbReference type="AlphaFoldDB" id="A0AAD7MSN4"/>